<dbReference type="AlphaFoldDB" id="A0AAE1I5K2"/>
<evidence type="ECO:0000256" key="5">
    <source>
        <dbReference type="ARBA" id="ARBA00023295"/>
    </source>
</evidence>
<dbReference type="GO" id="GO:0005975">
    <property type="term" value="P:carbohydrate metabolic process"/>
    <property type="evidence" value="ECO:0007669"/>
    <property type="project" value="InterPro"/>
</dbReference>
<evidence type="ECO:0000256" key="6">
    <source>
        <dbReference type="SAM" id="MobiDB-lite"/>
    </source>
</evidence>
<dbReference type="FunFam" id="3.20.20.80:FF:000013">
    <property type="entry name" value="lactase-phlorizin hydrolase"/>
    <property type="match status" value="1"/>
</dbReference>
<sequence length="871" mass="98355">MYRFSLSWSRILPTGAIDVKNQAGIDYYHNVIDECIKNGITPMITIFHWDLPQPLQDFGGWPNEVIVDYFVEYSDFVFSEYGDKVKLWLTINEPMSICAEGYGDATKAPAIRSSGLSDYLCGHNVLKSHAKAYRLYESKYKSTQKGQVGFAANSDFFFPNDESNPEDVKAAQQAQQFSVLNHSSVNLAVSTSDRNLCYCLSSVHLGVLLDFVPLIPGFRGLLNWIKKEYNNPPVVVTEQGYPDEGGLMDTGRVRYYRLYLLELLKAIHEDGCKVTTYTAWSLMDNYEWLNGYAYYVWSIPWRMRVPFLLAMLAASALAAARPGLGADDPNDPAFGYSFPDDFVFSSATASYQVEGGWNEDGKGENIWDRLTHRHPELVLDRSSGDVACDSYHKYKEDIKLAKDIGSTMYRFSLSWSRILPTGAIDVKNQAGIDYYHNVIDECISNGITPMITIFHWDLPQPLQDFGGWPNEVIVDYFVEYSDFVFSEYGEKVKLWLTINEPMSVCAEGYGDATKAPAIHSNGLSDYLCGHNVLKSHAKAYRLYESKYKSSQKGQVGFAANSNYFFPRDENNPDDVKAAEQAQQFSVLGWFTHAIFSPEGDYPAIMKERIAKTSADQGLIRSRLPAFTTKEIDELKGSADFFGINHYTSSRTRFATPEEEKASLGTRGGDWGTVTYFDEAWDKTIADWHRVAPKGFRGLLNWIKKEYNNPPVVVTEQGYPDAGGLMDTERVRYYRLYLLEMLKAIHEDGCKVTTYTAWSLMDNYEWLFGYAHKFGLHYVDFSDPNRPRTPKMSAAFYKKLIRDRKVPKDGEVEFSTEAPTVMPTKDTPMTSDSSTATPPGSSTAKNIADRITSSLFSIIIISCSVLLTGNKD</sequence>
<dbReference type="InterPro" id="IPR001360">
    <property type="entry name" value="Glyco_hydro_1"/>
</dbReference>
<evidence type="ECO:0000256" key="3">
    <source>
        <dbReference type="ARBA" id="ARBA00022801"/>
    </source>
</evidence>
<dbReference type="PRINTS" id="PR00131">
    <property type="entry name" value="GLHYDRLASE1"/>
</dbReference>
<dbReference type="PROSITE" id="PS00653">
    <property type="entry name" value="GLYCOSYL_HYDROL_F1_2"/>
    <property type="match status" value="1"/>
</dbReference>
<dbReference type="Proteomes" id="UP001219518">
    <property type="component" value="Unassembled WGS sequence"/>
</dbReference>
<comment type="caution">
    <text evidence="7">The sequence shown here is derived from an EMBL/GenBank/DDBJ whole genome shotgun (WGS) entry which is preliminary data.</text>
</comment>
<keyword evidence="5" id="KW-0326">Glycosidase</keyword>
<proteinExistence type="inferred from homology"/>
<comment type="subunit">
    <text evidence="2">Homodimer.</text>
</comment>
<organism evidence="7 8">
    <name type="scientific">Frankliniella fusca</name>
    <dbReference type="NCBI Taxonomy" id="407009"/>
    <lineage>
        <taxon>Eukaryota</taxon>
        <taxon>Metazoa</taxon>
        <taxon>Ecdysozoa</taxon>
        <taxon>Arthropoda</taxon>
        <taxon>Hexapoda</taxon>
        <taxon>Insecta</taxon>
        <taxon>Pterygota</taxon>
        <taxon>Neoptera</taxon>
        <taxon>Paraneoptera</taxon>
        <taxon>Thysanoptera</taxon>
        <taxon>Terebrantia</taxon>
        <taxon>Thripoidea</taxon>
        <taxon>Thripidae</taxon>
        <taxon>Frankliniella</taxon>
    </lineage>
</organism>
<dbReference type="Pfam" id="PF00232">
    <property type="entry name" value="Glyco_hydro_1"/>
    <property type="match status" value="3"/>
</dbReference>
<evidence type="ECO:0000313" key="8">
    <source>
        <dbReference type="Proteomes" id="UP001219518"/>
    </source>
</evidence>
<comment type="similarity">
    <text evidence="1">Belongs to the glycosyl hydrolase 1 family.</text>
</comment>
<evidence type="ECO:0000313" key="7">
    <source>
        <dbReference type="EMBL" id="KAK3933253.1"/>
    </source>
</evidence>
<gene>
    <name evidence="7" type="ORF">KUF71_017841</name>
</gene>
<dbReference type="InterPro" id="IPR017853">
    <property type="entry name" value="GH"/>
</dbReference>
<keyword evidence="3 7" id="KW-0378">Hydrolase</keyword>
<dbReference type="GO" id="GO:0008422">
    <property type="term" value="F:beta-glucosidase activity"/>
    <property type="evidence" value="ECO:0007669"/>
    <property type="project" value="TreeGrafter"/>
</dbReference>
<reference evidence="7" key="2">
    <citation type="journal article" date="2023" name="BMC Genomics">
        <title>Pest status, molecular evolution, and epigenetic factors derived from the genome assembly of Frankliniella fusca, a thysanopteran phytovirus vector.</title>
        <authorList>
            <person name="Catto M.A."/>
            <person name="Labadie P.E."/>
            <person name="Jacobson A.L."/>
            <person name="Kennedy G.G."/>
            <person name="Srinivasan R."/>
            <person name="Hunt B.G."/>
        </authorList>
    </citation>
    <scope>NUCLEOTIDE SEQUENCE</scope>
    <source>
        <strain evidence="7">PL_HMW_Pooled</strain>
    </source>
</reference>
<accession>A0AAE1I5K2</accession>
<keyword evidence="8" id="KW-1185">Reference proteome</keyword>
<dbReference type="InterPro" id="IPR033132">
    <property type="entry name" value="GH_1_N_CS"/>
</dbReference>
<dbReference type="PANTHER" id="PTHR10353:SF36">
    <property type="entry name" value="LP05116P"/>
    <property type="match status" value="1"/>
</dbReference>
<evidence type="ECO:0000256" key="2">
    <source>
        <dbReference type="ARBA" id="ARBA00011738"/>
    </source>
</evidence>
<dbReference type="PANTHER" id="PTHR10353">
    <property type="entry name" value="GLYCOSYL HYDROLASE"/>
    <property type="match status" value="1"/>
</dbReference>
<evidence type="ECO:0000256" key="1">
    <source>
        <dbReference type="ARBA" id="ARBA00010838"/>
    </source>
</evidence>
<feature type="compositionally biased region" description="Low complexity" evidence="6">
    <location>
        <begin position="829"/>
        <end position="843"/>
    </location>
</feature>
<name>A0AAE1I5K2_9NEOP</name>
<reference evidence="7" key="1">
    <citation type="submission" date="2021-07" db="EMBL/GenBank/DDBJ databases">
        <authorList>
            <person name="Catto M.A."/>
            <person name="Jacobson A."/>
            <person name="Kennedy G."/>
            <person name="Labadie P."/>
            <person name="Hunt B.G."/>
            <person name="Srinivasan R."/>
        </authorList>
    </citation>
    <scope>NUCLEOTIDE SEQUENCE</scope>
    <source>
        <strain evidence="7">PL_HMW_Pooled</strain>
        <tissue evidence="7">Head</tissue>
    </source>
</reference>
<keyword evidence="4" id="KW-0325">Glycoprotein</keyword>
<dbReference type="Gene3D" id="3.20.20.80">
    <property type="entry name" value="Glycosidases"/>
    <property type="match status" value="3"/>
</dbReference>
<evidence type="ECO:0000256" key="4">
    <source>
        <dbReference type="ARBA" id="ARBA00023180"/>
    </source>
</evidence>
<dbReference type="SUPFAM" id="SSF51445">
    <property type="entry name" value="(Trans)glycosidases"/>
    <property type="match status" value="2"/>
</dbReference>
<protein>
    <submittedName>
        <fullName evidence="7">Lactase-phlorizin hydrolase</fullName>
    </submittedName>
</protein>
<dbReference type="EMBL" id="JAHWGI010001444">
    <property type="protein sequence ID" value="KAK3933253.1"/>
    <property type="molecule type" value="Genomic_DNA"/>
</dbReference>
<feature type="region of interest" description="Disordered" evidence="6">
    <location>
        <begin position="811"/>
        <end position="843"/>
    </location>
</feature>